<feature type="transmembrane region" description="Helical" evidence="6">
    <location>
        <begin position="187"/>
        <end position="206"/>
    </location>
</feature>
<evidence type="ECO:0000313" key="8">
    <source>
        <dbReference type="Proteomes" id="UP000298285"/>
    </source>
</evidence>
<evidence type="ECO:0000256" key="3">
    <source>
        <dbReference type="ARBA" id="ARBA00022692"/>
    </source>
</evidence>
<feature type="transmembrane region" description="Helical" evidence="6">
    <location>
        <begin position="434"/>
        <end position="452"/>
    </location>
</feature>
<feature type="transmembrane region" description="Helical" evidence="6">
    <location>
        <begin position="12"/>
        <end position="33"/>
    </location>
</feature>
<evidence type="ECO:0000256" key="6">
    <source>
        <dbReference type="SAM" id="Phobius"/>
    </source>
</evidence>
<sequence length="498" mass="54953">MSKNYIVGENKAYRSIIKTTSLFGSVQVFQILINLIRGKLIAILLGSSGMGLNSLLVSSMTMMNNISGLGLNFSAVREISKTTETESRAKIIVIFRRCLGFTALLGFLLTIIFSPALSYFTFSRFDETWIFGCLAVSLVLNILSTEAVVLLQGTRNLSAYAKLTVSISLISLCVTIPVYYFGGIKAIVPAIILSSFVSFVLSKYYINRIKTGKPEVTKKETIDKGKEMLKLGIAMMAATTIGSTTSYLVNTFIYSYGTASDLGLYQAGMSITSQSIGLVFSAMSIDYFPRLAAVSHDRTKTRRMVNQQAEITLLLSTPILLVLMVTAPLLIHLLLTSEFMPLEGFIRILALGMFFKAASYPLGTISFSKGDKKTFFLLEGVGINIATLIFNILGYSIGGFSGLAYSFLFVNAAYYVAINIITFKLYSFRMSKSLKRIFIIQLLILALAFLSFNSLYSLYAYILPIILVLAVAIFSYKQLDRLINLKAFIISKFSNKNS</sequence>
<keyword evidence="3 6" id="KW-0812">Transmembrane</keyword>
<comment type="subcellular location">
    <subcellularLocation>
        <location evidence="1">Cell membrane</location>
        <topology evidence="1">Multi-pass membrane protein</topology>
    </subcellularLocation>
</comment>
<keyword evidence="5 6" id="KW-0472">Membrane</keyword>
<accession>A0A4Y9ISC4</accession>
<comment type="caution">
    <text evidence="7">The sequence shown here is derived from an EMBL/GenBank/DDBJ whole genome shotgun (WGS) entry which is preliminary data.</text>
</comment>
<feature type="transmembrane region" description="Helical" evidence="6">
    <location>
        <begin position="458"/>
        <end position="476"/>
    </location>
</feature>
<dbReference type="AlphaFoldDB" id="A0A4Y9ISC4"/>
<evidence type="ECO:0000256" key="5">
    <source>
        <dbReference type="ARBA" id="ARBA00023136"/>
    </source>
</evidence>
<evidence type="ECO:0000256" key="1">
    <source>
        <dbReference type="ARBA" id="ARBA00004651"/>
    </source>
</evidence>
<feature type="transmembrane region" description="Helical" evidence="6">
    <location>
        <begin position="403"/>
        <end position="422"/>
    </location>
</feature>
<keyword evidence="4 6" id="KW-1133">Transmembrane helix</keyword>
<dbReference type="InterPro" id="IPR050833">
    <property type="entry name" value="Poly_Biosynth_Transport"/>
</dbReference>
<feature type="transmembrane region" description="Helical" evidence="6">
    <location>
        <begin position="375"/>
        <end position="397"/>
    </location>
</feature>
<feature type="transmembrane region" description="Helical" evidence="6">
    <location>
        <begin position="128"/>
        <end position="151"/>
    </location>
</feature>
<evidence type="ECO:0000256" key="2">
    <source>
        <dbReference type="ARBA" id="ARBA00022475"/>
    </source>
</evidence>
<proteinExistence type="predicted"/>
<feature type="transmembrane region" description="Helical" evidence="6">
    <location>
        <begin position="269"/>
        <end position="288"/>
    </location>
</feature>
<dbReference type="Pfam" id="PF13440">
    <property type="entry name" value="Polysacc_synt_3"/>
    <property type="match status" value="1"/>
</dbReference>
<dbReference type="Proteomes" id="UP000298285">
    <property type="component" value="Unassembled WGS sequence"/>
</dbReference>
<feature type="transmembrane region" description="Helical" evidence="6">
    <location>
        <begin position="309"/>
        <end position="333"/>
    </location>
</feature>
<organism evidence="7 8">
    <name type="scientific">Dysgonomonas mossii</name>
    <dbReference type="NCBI Taxonomy" id="163665"/>
    <lineage>
        <taxon>Bacteria</taxon>
        <taxon>Pseudomonadati</taxon>
        <taxon>Bacteroidota</taxon>
        <taxon>Bacteroidia</taxon>
        <taxon>Bacteroidales</taxon>
        <taxon>Dysgonomonadaceae</taxon>
        <taxon>Dysgonomonas</taxon>
    </lineage>
</organism>
<feature type="transmembrane region" description="Helical" evidence="6">
    <location>
        <begin position="227"/>
        <end position="249"/>
    </location>
</feature>
<evidence type="ECO:0000313" key="7">
    <source>
        <dbReference type="EMBL" id="TFU91301.1"/>
    </source>
</evidence>
<feature type="transmembrane region" description="Helical" evidence="6">
    <location>
        <begin position="98"/>
        <end position="122"/>
    </location>
</feature>
<dbReference type="OrthoDB" id="9769862at2"/>
<gene>
    <name evidence="7" type="ORF">E4T88_04775</name>
</gene>
<dbReference type="EMBL" id="SPPK01000001">
    <property type="protein sequence ID" value="TFU91301.1"/>
    <property type="molecule type" value="Genomic_DNA"/>
</dbReference>
<name>A0A4Y9ISC4_9BACT</name>
<evidence type="ECO:0000256" key="4">
    <source>
        <dbReference type="ARBA" id="ARBA00022989"/>
    </source>
</evidence>
<keyword evidence="2" id="KW-1003">Cell membrane</keyword>
<dbReference type="GO" id="GO:0005886">
    <property type="term" value="C:plasma membrane"/>
    <property type="evidence" value="ECO:0007669"/>
    <property type="project" value="UniProtKB-SubCell"/>
</dbReference>
<feature type="transmembrane region" description="Helical" evidence="6">
    <location>
        <begin position="345"/>
        <end position="363"/>
    </location>
</feature>
<dbReference type="PANTHER" id="PTHR30250">
    <property type="entry name" value="PST FAMILY PREDICTED COLANIC ACID TRANSPORTER"/>
    <property type="match status" value="1"/>
</dbReference>
<feature type="transmembrane region" description="Helical" evidence="6">
    <location>
        <begin position="163"/>
        <end position="181"/>
    </location>
</feature>
<dbReference type="PANTHER" id="PTHR30250:SF11">
    <property type="entry name" value="O-ANTIGEN TRANSPORTER-RELATED"/>
    <property type="match status" value="1"/>
</dbReference>
<reference evidence="7 8" key="1">
    <citation type="submission" date="2019-03" db="EMBL/GenBank/DDBJ databases">
        <title>Diversity of the mouse oral microbiome.</title>
        <authorList>
            <person name="Joseph S."/>
            <person name="Aduse-Opoku J."/>
            <person name="Curtis M."/>
            <person name="Wade W."/>
            <person name="Hashim A."/>
        </authorList>
    </citation>
    <scope>NUCLEOTIDE SEQUENCE [LARGE SCALE GENOMIC DNA]</scope>
    <source>
        <strain evidence="7 8">P11</strain>
    </source>
</reference>
<protein>
    <submittedName>
        <fullName evidence="7">O-antigen translocase</fullName>
    </submittedName>
</protein>